<evidence type="ECO:0000256" key="8">
    <source>
        <dbReference type="ARBA" id="ARBA00022989"/>
    </source>
</evidence>
<keyword evidence="13" id="KW-1185">Reference proteome</keyword>
<comment type="subcellular location">
    <subcellularLocation>
        <location evidence="1">Cell inner membrane</location>
        <topology evidence="1">Single-pass membrane protein</topology>
        <orientation evidence="1">Periplasmic side</orientation>
    </subcellularLocation>
</comment>
<dbReference type="Gene3D" id="3.30.1150.10">
    <property type="match status" value="1"/>
</dbReference>
<dbReference type="PANTHER" id="PTHR33446">
    <property type="entry name" value="PROTEIN TONB-RELATED"/>
    <property type="match status" value="1"/>
</dbReference>
<dbReference type="InterPro" id="IPR037682">
    <property type="entry name" value="TonB_C"/>
</dbReference>
<keyword evidence="7" id="KW-0653">Protein transport</keyword>
<proteinExistence type="inferred from homology"/>
<reference evidence="12 13" key="1">
    <citation type="submission" date="2018-02" db="EMBL/GenBank/DDBJ databases">
        <title>Genome sequencing of Solimonas sp. HR-BB.</title>
        <authorList>
            <person name="Lee Y."/>
            <person name="Jeon C.O."/>
        </authorList>
    </citation>
    <scope>NUCLEOTIDE SEQUENCE [LARGE SCALE GENOMIC DNA]</scope>
    <source>
        <strain evidence="12 13">HR-BB</strain>
    </source>
</reference>
<dbReference type="GO" id="GO:0015031">
    <property type="term" value="P:protein transport"/>
    <property type="evidence" value="ECO:0007669"/>
    <property type="project" value="UniProtKB-KW"/>
</dbReference>
<name>A0A2S5TC23_9GAMM</name>
<evidence type="ECO:0000256" key="1">
    <source>
        <dbReference type="ARBA" id="ARBA00004383"/>
    </source>
</evidence>
<dbReference type="GO" id="GO:0005886">
    <property type="term" value="C:plasma membrane"/>
    <property type="evidence" value="ECO:0007669"/>
    <property type="project" value="UniProtKB-SubCell"/>
</dbReference>
<dbReference type="InterPro" id="IPR051045">
    <property type="entry name" value="TonB-dependent_transducer"/>
</dbReference>
<evidence type="ECO:0000256" key="2">
    <source>
        <dbReference type="ARBA" id="ARBA00006555"/>
    </source>
</evidence>
<evidence type="ECO:0000256" key="9">
    <source>
        <dbReference type="ARBA" id="ARBA00023136"/>
    </source>
</evidence>
<gene>
    <name evidence="12" type="ORF">C3942_18820</name>
</gene>
<dbReference type="AlphaFoldDB" id="A0A2S5TC23"/>
<keyword evidence="4" id="KW-1003">Cell membrane</keyword>
<dbReference type="NCBIfam" id="TIGR01352">
    <property type="entry name" value="tonB_Cterm"/>
    <property type="match status" value="1"/>
</dbReference>
<keyword evidence="9" id="KW-0472">Membrane</keyword>
<feature type="region of interest" description="Disordered" evidence="10">
    <location>
        <begin position="18"/>
        <end position="56"/>
    </location>
</feature>
<dbReference type="GO" id="GO:0055085">
    <property type="term" value="P:transmembrane transport"/>
    <property type="evidence" value="ECO:0007669"/>
    <property type="project" value="InterPro"/>
</dbReference>
<evidence type="ECO:0000313" key="13">
    <source>
        <dbReference type="Proteomes" id="UP000238220"/>
    </source>
</evidence>
<evidence type="ECO:0000259" key="11">
    <source>
        <dbReference type="PROSITE" id="PS52015"/>
    </source>
</evidence>
<evidence type="ECO:0000256" key="7">
    <source>
        <dbReference type="ARBA" id="ARBA00022927"/>
    </source>
</evidence>
<keyword evidence="5" id="KW-0997">Cell inner membrane</keyword>
<evidence type="ECO:0000256" key="4">
    <source>
        <dbReference type="ARBA" id="ARBA00022475"/>
    </source>
</evidence>
<keyword evidence="3" id="KW-0813">Transport</keyword>
<dbReference type="PROSITE" id="PS52015">
    <property type="entry name" value="TONB_CTD"/>
    <property type="match status" value="1"/>
</dbReference>
<evidence type="ECO:0000256" key="3">
    <source>
        <dbReference type="ARBA" id="ARBA00022448"/>
    </source>
</evidence>
<evidence type="ECO:0000256" key="6">
    <source>
        <dbReference type="ARBA" id="ARBA00022692"/>
    </source>
</evidence>
<dbReference type="InterPro" id="IPR006260">
    <property type="entry name" value="TonB/TolA_C"/>
</dbReference>
<dbReference type="Pfam" id="PF03544">
    <property type="entry name" value="TonB_C"/>
    <property type="match status" value="1"/>
</dbReference>
<evidence type="ECO:0000313" key="12">
    <source>
        <dbReference type="EMBL" id="PPE72368.1"/>
    </source>
</evidence>
<organism evidence="12 13">
    <name type="scientific">Solimonas fluminis</name>
    <dbReference type="NCBI Taxonomy" id="2086571"/>
    <lineage>
        <taxon>Bacteria</taxon>
        <taxon>Pseudomonadati</taxon>
        <taxon>Pseudomonadota</taxon>
        <taxon>Gammaproteobacteria</taxon>
        <taxon>Nevskiales</taxon>
        <taxon>Nevskiaceae</taxon>
        <taxon>Solimonas</taxon>
    </lineage>
</organism>
<dbReference type="SUPFAM" id="SSF74653">
    <property type="entry name" value="TolA/TonB C-terminal domain"/>
    <property type="match status" value="1"/>
</dbReference>
<keyword evidence="8" id="KW-1133">Transmembrane helix</keyword>
<protein>
    <recommendedName>
        <fullName evidence="11">TonB C-terminal domain-containing protein</fullName>
    </recommendedName>
</protein>
<accession>A0A2S5TC23</accession>
<evidence type="ECO:0000256" key="5">
    <source>
        <dbReference type="ARBA" id="ARBA00022519"/>
    </source>
</evidence>
<dbReference type="EMBL" id="PSNW01000013">
    <property type="protein sequence ID" value="PPE72368.1"/>
    <property type="molecule type" value="Genomic_DNA"/>
</dbReference>
<dbReference type="Proteomes" id="UP000238220">
    <property type="component" value="Unassembled WGS sequence"/>
</dbReference>
<feature type="domain" description="TonB C-terminal" evidence="11">
    <location>
        <begin position="124"/>
        <end position="221"/>
    </location>
</feature>
<sequence>MPACAACLRILRSRAAASTSRTRRIRREPPGRRSLRRGPLPGAGDVRALQGLLTPPGSPRCPGVDLVSASDCPPLHGRAGQAPWHDARGFPRKGCEPMRTLLSLMLIAGAAAAQPLVPAPVPAAAAAVPAAPVNVAPVYPEAERLAGHEGRVILDVQVLVDGSAGSVTVFQGSGYPALDQSALEAVRQWQFKPKPGPDGRPVTSLLRLPVDFRLAQPPTASSTALQSLMQQPCSALNAEVAAFRAATPERSLGELPVFRTSGDLVFAAASRKSAEVKARVLRTLPQLYEQVALDCATTPDAIYENVLADAARRLMR</sequence>
<comment type="similarity">
    <text evidence="2">Belongs to the TonB family.</text>
</comment>
<comment type="caution">
    <text evidence="12">The sequence shown here is derived from an EMBL/GenBank/DDBJ whole genome shotgun (WGS) entry which is preliminary data.</text>
</comment>
<keyword evidence="6" id="KW-0812">Transmembrane</keyword>
<evidence type="ECO:0000256" key="10">
    <source>
        <dbReference type="SAM" id="MobiDB-lite"/>
    </source>
</evidence>
<dbReference type="OrthoDB" id="7032307at2"/>